<feature type="transmembrane region" description="Helical" evidence="2">
    <location>
        <begin position="177"/>
        <end position="196"/>
    </location>
</feature>
<feature type="transmembrane region" description="Helical" evidence="2">
    <location>
        <begin position="559"/>
        <end position="579"/>
    </location>
</feature>
<evidence type="ECO:0000313" key="4">
    <source>
        <dbReference type="EMBL" id="ODV64345.1"/>
    </source>
</evidence>
<keyword evidence="2" id="KW-1133">Transmembrane helix</keyword>
<gene>
    <name evidence="4" type="ORF">ASCRUDRAFT_73989</name>
</gene>
<dbReference type="OrthoDB" id="441660at2759"/>
<accession>A0A1D2VS05</accession>
<feature type="transmembrane region" description="Helical" evidence="2">
    <location>
        <begin position="599"/>
        <end position="619"/>
    </location>
</feature>
<dbReference type="SUPFAM" id="SSF69848">
    <property type="entry name" value="LCCL domain"/>
    <property type="match status" value="1"/>
</dbReference>
<dbReference type="AlphaFoldDB" id="A0A1D2VS05"/>
<dbReference type="PANTHER" id="PTHR31331:SF1">
    <property type="entry name" value="CYSTEINE RICH SECRETORY PROTEIN LCCL DOMAIN CONTAINING 2"/>
    <property type="match status" value="1"/>
</dbReference>
<dbReference type="PANTHER" id="PTHR31331">
    <property type="entry name" value="LCCL DOMAIN PROTEIN (AFU_ORTHOLOGUE AFUA_5G08630)"/>
    <property type="match status" value="1"/>
</dbReference>
<feature type="non-terminal residue" evidence="4">
    <location>
        <position position="770"/>
    </location>
</feature>
<dbReference type="Proteomes" id="UP000095038">
    <property type="component" value="Unassembled WGS sequence"/>
</dbReference>
<dbReference type="Gene3D" id="2.170.130.20">
    <property type="entry name" value="LCCL-like domain"/>
    <property type="match status" value="1"/>
</dbReference>
<name>A0A1D2VS05_9ASCO</name>
<dbReference type="FunCoup" id="A0A1D2VS05">
    <property type="interactions" value="13"/>
</dbReference>
<evidence type="ECO:0000259" key="3">
    <source>
        <dbReference type="Pfam" id="PF03815"/>
    </source>
</evidence>
<dbReference type="GeneID" id="30966143"/>
<protein>
    <recommendedName>
        <fullName evidence="3">LCCL domain-containing protein</fullName>
    </recommendedName>
</protein>
<feature type="compositionally biased region" description="Acidic residues" evidence="1">
    <location>
        <begin position="295"/>
        <end position="309"/>
    </location>
</feature>
<keyword evidence="5" id="KW-1185">Reference proteome</keyword>
<proteinExistence type="predicted"/>
<feature type="region of interest" description="Disordered" evidence="1">
    <location>
        <begin position="1"/>
        <end position="23"/>
    </location>
</feature>
<reference evidence="5" key="1">
    <citation type="submission" date="2016-05" db="EMBL/GenBank/DDBJ databases">
        <title>Comparative genomics of biotechnologically important yeasts.</title>
        <authorList>
            <consortium name="DOE Joint Genome Institute"/>
            <person name="Riley R."/>
            <person name="Haridas S."/>
            <person name="Wolfe K.H."/>
            <person name="Lopes M.R."/>
            <person name="Hittinger C.T."/>
            <person name="Goker M."/>
            <person name="Salamov A."/>
            <person name="Wisecaver J."/>
            <person name="Long T.M."/>
            <person name="Aerts A.L."/>
            <person name="Barry K."/>
            <person name="Choi C."/>
            <person name="Clum A."/>
            <person name="Coughlan A.Y."/>
            <person name="Deshpande S."/>
            <person name="Douglass A.P."/>
            <person name="Hanson S.J."/>
            <person name="Klenk H.-P."/>
            <person name="Labutti K."/>
            <person name="Lapidus A."/>
            <person name="Lindquist E."/>
            <person name="Lipzen A."/>
            <person name="Meier-Kolthoff J.P."/>
            <person name="Ohm R.A."/>
            <person name="Otillar R.P."/>
            <person name="Pangilinan J."/>
            <person name="Peng Y."/>
            <person name="Rokas A."/>
            <person name="Rosa C.A."/>
            <person name="Scheuner C."/>
            <person name="Sibirny A.A."/>
            <person name="Slot J.C."/>
            <person name="Stielow J.B."/>
            <person name="Sun H."/>
            <person name="Kurtzman C.P."/>
            <person name="Blackwell M."/>
            <person name="Grigoriev I.V."/>
            <person name="Jeffries T.W."/>
        </authorList>
    </citation>
    <scope>NUCLEOTIDE SEQUENCE [LARGE SCALE GENOMIC DNA]</scope>
    <source>
        <strain evidence="5">DSM 1968</strain>
    </source>
</reference>
<feature type="domain" description="LCCL" evidence="3">
    <location>
        <begin position="240"/>
        <end position="359"/>
    </location>
</feature>
<evidence type="ECO:0000313" key="5">
    <source>
        <dbReference type="Proteomes" id="UP000095038"/>
    </source>
</evidence>
<dbReference type="Pfam" id="PF03815">
    <property type="entry name" value="LCCL"/>
    <property type="match status" value="1"/>
</dbReference>
<organism evidence="4 5">
    <name type="scientific">Ascoidea rubescens DSM 1968</name>
    <dbReference type="NCBI Taxonomy" id="1344418"/>
    <lineage>
        <taxon>Eukaryota</taxon>
        <taxon>Fungi</taxon>
        <taxon>Dikarya</taxon>
        <taxon>Ascomycota</taxon>
        <taxon>Saccharomycotina</taxon>
        <taxon>Saccharomycetes</taxon>
        <taxon>Ascoideaceae</taxon>
        <taxon>Ascoidea</taxon>
    </lineage>
</organism>
<feature type="transmembrane region" description="Helical" evidence="2">
    <location>
        <begin position="488"/>
        <end position="505"/>
    </location>
</feature>
<feature type="transmembrane region" description="Helical" evidence="2">
    <location>
        <begin position="448"/>
        <end position="467"/>
    </location>
</feature>
<keyword evidence="2" id="KW-0812">Transmembrane</keyword>
<dbReference type="EMBL" id="KV454475">
    <property type="protein sequence ID" value="ODV64345.1"/>
    <property type="molecule type" value="Genomic_DNA"/>
</dbReference>
<evidence type="ECO:0000256" key="1">
    <source>
        <dbReference type="SAM" id="MobiDB-lite"/>
    </source>
</evidence>
<feature type="transmembrane region" description="Helical" evidence="2">
    <location>
        <begin position="525"/>
        <end position="547"/>
    </location>
</feature>
<dbReference type="InterPro" id="IPR051957">
    <property type="entry name" value="CRISP-LCCL_domain"/>
</dbReference>
<dbReference type="RefSeq" id="XP_020050652.1">
    <property type="nucleotide sequence ID" value="XM_020192507.1"/>
</dbReference>
<keyword evidence="2" id="KW-0472">Membrane</keyword>
<dbReference type="InterPro" id="IPR036609">
    <property type="entry name" value="LCCL_sf"/>
</dbReference>
<evidence type="ECO:0000256" key="2">
    <source>
        <dbReference type="SAM" id="Phobius"/>
    </source>
</evidence>
<dbReference type="InParanoid" id="A0A1D2VS05"/>
<feature type="region of interest" description="Disordered" evidence="1">
    <location>
        <begin position="284"/>
        <end position="315"/>
    </location>
</feature>
<sequence length="770" mass="86911">MDLKVTSNFKFPPSPSNLNNNSDNISTTSSLVSTASSFFRNSISSSINDSHNHFDHNLNSNSDTNLNNFEMSNLNSTIYTDNSTHNSNYNDDENFSNENDFMINNNINHNHNHSLNNININTGQNSFKNKFSFFFYKLWYGPENPSDIPFKFNSYYLKKLDNLPFYFSNSLSKKFKINLLLIYLFGWLLIFSLILFQSLIKSPYYYDNNDKENIISFSCLNQKSIWKGKNSYCGINANLCSPFDNRDIIFKCPALCDRSSWTYSSIPVGDQDIKYRGFFIGGGKLPSQNTNNNDNDNDNNSDNDNDNDNNNDNNNLSLPYRADSYPCGAAVHAGVISPFFGGCAKLSFIGSQQNFPSTKAAFSSVDNSIPFNTFFPSSYIFKNLPALVSGCYDYRLSLLFINILLGLPIMFFCNGLLSFWIISITSFWTVLLSLDPPLTINPQDPDSLPSLISMGFQRLLPLGFVLYTLWHSSISKTLNNQTSPLAKLFIWYPLFWLGIMNNITFDRLPVDRLTIDDLKEQPGSIFAVGSIFLVIITCIFIQAYVLWKSGKFRKYLSIYFIFVIALIFLASLSGLTLRIHHYILGILLIPGTATKNLSAMLFQGILLGLLISGVARWNFASIVETSKALRRLDPSNIEDLKPPGFISFDKETKILSWQNVTKQKSNIIDGEIVSPDDMLDGYSLLINDIERYRGAEIAIDFEQLITTNSDLNLLVQKQLGKFTDDNGDISLYLRVGKATKKIDRLITGDYTKAGLLKWPSGNFVPPASGV</sequence>
<dbReference type="InterPro" id="IPR004043">
    <property type="entry name" value="LCCL"/>
</dbReference>
<feature type="transmembrane region" description="Helical" evidence="2">
    <location>
        <begin position="399"/>
        <end position="428"/>
    </location>
</feature>